<dbReference type="Proteomes" id="UP000648187">
    <property type="component" value="Unassembled WGS sequence"/>
</dbReference>
<gene>
    <name evidence="2" type="ORF">HW555_008854</name>
</gene>
<evidence type="ECO:0008006" key="4">
    <source>
        <dbReference type="Google" id="ProtNLM"/>
    </source>
</evidence>
<keyword evidence="1" id="KW-0812">Transmembrane</keyword>
<feature type="transmembrane region" description="Helical" evidence="1">
    <location>
        <begin position="59"/>
        <end position="78"/>
    </location>
</feature>
<feature type="transmembrane region" description="Helical" evidence="1">
    <location>
        <begin position="267"/>
        <end position="286"/>
    </location>
</feature>
<evidence type="ECO:0000256" key="1">
    <source>
        <dbReference type="SAM" id="Phobius"/>
    </source>
</evidence>
<accession>A0A835L1B7</accession>
<evidence type="ECO:0000313" key="3">
    <source>
        <dbReference type="Proteomes" id="UP000648187"/>
    </source>
</evidence>
<protein>
    <recommendedName>
        <fullName evidence="4">Gustatory receptor</fullName>
    </recommendedName>
</protein>
<dbReference type="EMBL" id="JACKWZ010000180">
    <property type="protein sequence ID" value="KAF9412710.1"/>
    <property type="molecule type" value="Genomic_DNA"/>
</dbReference>
<dbReference type="AlphaFoldDB" id="A0A835L1B7"/>
<feature type="transmembrane region" description="Helical" evidence="1">
    <location>
        <begin position="332"/>
        <end position="356"/>
    </location>
</feature>
<comment type="caution">
    <text evidence="2">The sequence shown here is derived from an EMBL/GenBank/DDBJ whole genome shotgun (WGS) entry which is preliminary data.</text>
</comment>
<feature type="transmembrane region" description="Helical" evidence="1">
    <location>
        <begin position="441"/>
        <end position="460"/>
    </location>
</feature>
<feature type="transmembrane region" description="Helical" evidence="1">
    <location>
        <begin position="362"/>
        <end position="383"/>
    </location>
</feature>
<keyword evidence="1" id="KW-0472">Membrane</keyword>
<feature type="transmembrane region" description="Helical" evidence="1">
    <location>
        <begin position="124"/>
        <end position="145"/>
    </location>
</feature>
<evidence type="ECO:0000313" key="2">
    <source>
        <dbReference type="EMBL" id="KAF9412710.1"/>
    </source>
</evidence>
<sequence>MKKRLGGDDLQCAEANNITKDEIEDWVEQYRDKVNCCQMVSKFYGGQKHVLFNYGKSSFIAFSYLLVMMTPLWAGQVLNGQGIKFRQMLVRLYNTITIEKAEAEGKLIKDFIRLVKKNPIQMQLVYGVPVGMGLLPITLSLFINYLMLEGPKINQSNYIYCLFASFSYVAGLMTYIMVIYYSSAFKSYIDSVNFAMKFFENDQNLIRCLKRILWFALILIFLSTAFAVVRVVEAMLVMSHSDMLVMLPSVVSQAVKMQASDYYQKSIVVSGHLTVVMMPLVAGRLVTNHGLKIHRILARLLNTLDTDSNRNETKLVKDFIRLIKKNRLQINLLSNVTSGLTALPIIIMFFINYLIVLLQFNHVLRLFLIFTIYVSVIVVPLIAGQMVTNQRWSLLRVVARLYNTMQDSNETEVKAVKDFIRLMKKYPLEIKLFSKISSGTSLLPAVLMLAVNYFIVLLQFNHVI</sequence>
<reference evidence="2" key="1">
    <citation type="submission" date="2020-08" db="EMBL/GenBank/DDBJ databases">
        <title>Spodoptera exigua strain:BAW_Kor-Di-RS1 Genome sequencing and assembly.</title>
        <authorList>
            <person name="Kim J."/>
            <person name="Nam H.Y."/>
            <person name="Kwon M."/>
            <person name="Choi J.H."/>
            <person name="Cho S.R."/>
            <person name="Kim G.-H."/>
        </authorList>
    </citation>
    <scope>NUCLEOTIDE SEQUENCE</scope>
    <source>
        <strain evidence="2">BAW_Kor-Di-RS1</strain>
        <tissue evidence="2">Whole-body</tissue>
    </source>
</reference>
<organism evidence="2 3">
    <name type="scientific">Spodoptera exigua</name>
    <name type="common">Beet armyworm</name>
    <name type="synonym">Noctua fulgens</name>
    <dbReference type="NCBI Taxonomy" id="7107"/>
    <lineage>
        <taxon>Eukaryota</taxon>
        <taxon>Metazoa</taxon>
        <taxon>Ecdysozoa</taxon>
        <taxon>Arthropoda</taxon>
        <taxon>Hexapoda</taxon>
        <taxon>Insecta</taxon>
        <taxon>Pterygota</taxon>
        <taxon>Neoptera</taxon>
        <taxon>Endopterygota</taxon>
        <taxon>Lepidoptera</taxon>
        <taxon>Glossata</taxon>
        <taxon>Ditrysia</taxon>
        <taxon>Noctuoidea</taxon>
        <taxon>Noctuidae</taxon>
        <taxon>Amphipyrinae</taxon>
        <taxon>Spodoptera</taxon>
    </lineage>
</organism>
<feature type="transmembrane region" description="Helical" evidence="1">
    <location>
        <begin position="157"/>
        <end position="181"/>
    </location>
</feature>
<keyword evidence="3" id="KW-1185">Reference proteome</keyword>
<name>A0A835L1B7_SPOEX</name>
<feature type="transmembrane region" description="Helical" evidence="1">
    <location>
        <begin position="212"/>
        <end position="232"/>
    </location>
</feature>
<proteinExistence type="predicted"/>
<keyword evidence="1" id="KW-1133">Transmembrane helix</keyword>